<keyword evidence="2" id="KW-1185">Reference proteome</keyword>
<comment type="caution">
    <text evidence="1">The sequence shown here is derived from an EMBL/GenBank/DDBJ whole genome shotgun (WGS) entry which is preliminary data.</text>
</comment>
<dbReference type="Proteomes" id="UP001252243">
    <property type="component" value="Unassembled WGS sequence"/>
</dbReference>
<proteinExistence type="predicted"/>
<accession>A0ABU1UBJ4</accession>
<sequence length="193" mass="21851">MNHEQLPEPTPEREKRTAPAIYVASLADYNDGRLLGTWIDATIGADAIYEQIYAMLAQSREPAPEEWAIHDYEGFGSKQLSEFERIEEVAALAEGIAKYGPAFAAWVDYSGLDAEDWHYFEEAYLGEYPTLEAYADRIIDDMGWQQEVDAHLPESLKPYAKIDAESMGEDLRLSGEIYVIESDSGIYVFHSRI</sequence>
<dbReference type="EMBL" id="JAVDVQ010000006">
    <property type="protein sequence ID" value="MDR7082578.1"/>
    <property type="molecule type" value="Genomic_DNA"/>
</dbReference>
<dbReference type="InterPro" id="IPR041895">
    <property type="entry name" value="ArdA_dom1"/>
</dbReference>
<name>A0ABU1UBJ4_9MICC</name>
<dbReference type="Gene3D" id="3.10.20.480">
    <property type="entry name" value="Antirestriction protein ArdA, domain 1"/>
    <property type="match status" value="1"/>
</dbReference>
<dbReference type="RefSeq" id="WP_310056014.1">
    <property type="nucleotide sequence ID" value="NZ_JAVDVQ010000006.1"/>
</dbReference>
<gene>
    <name evidence="1" type="ORF">J2X01_001867</name>
</gene>
<reference evidence="1 2" key="1">
    <citation type="submission" date="2023-07" db="EMBL/GenBank/DDBJ databases">
        <title>Sorghum-associated microbial communities from plants grown in Nebraska, USA.</title>
        <authorList>
            <person name="Schachtman D."/>
        </authorList>
    </citation>
    <scope>NUCLEOTIDE SEQUENCE [LARGE SCALE GENOMIC DNA]</scope>
    <source>
        <strain evidence="1 2">BE167</strain>
    </source>
</reference>
<dbReference type="InterPro" id="IPR009899">
    <property type="entry name" value="ArdA"/>
</dbReference>
<organism evidence="1 2">
    <name type="scientific">Arthrobacter ginsengisoli</name>
    <dbReference type="NCBI Taxonomy" id="1356565"/>
    <lineage>
        <taxon>Bacteria</taxon>
        <taxon>Bacillati</taxon>
        <taxon>Actinomycetota</taxon>
        <taxon>Actinomycetes</taxon>
        <taxon>Micrococcales</taxon>
        <taxon>Micrococcaceae</taxon>
        <taxon>Arthrobacter</taxon>
    </lineage>
</organism>
<protein>
    <submittedName>
        <fullName evidence="1">Antirestriction protein</fullName>
    </submittedName>
</protein>
<evidence type="ECO:0000313" key="1">
    <source>
        <dbReference type="EMBL" id="MDR7082578.1"/>
    </source>
</evidence>
<dbReference type="Pfam" id="PF07275">
    <property type="entry name" value="ArdA"/>
    <property type="match status" value="1"/>
</dbReference>
<evidence type="ECO:0000313" key="2">
    <source>
        <dbReference type="Proteomes" id="UP001252243"/>
    </source>
</evidence>